<gene>
    <name evidence="3" type="ORF">D1010_00350</name>
</gene>
<dbReference type="Gene3D" id="1.10.1660.10">
    <property type="match status" value="1"/>
</dbReference>
<dbReference type="InterPro" id="IPR047057">
    <property type="entry name" value="MerR_fam"/>
</dbReference>
<proteinExistence type="predicted"/>
<feature type="domain" description="HTH merR-type" evidence="2">
    <location>
        <begin position="2"/>
        <end position="71"/>
    </location>
</feature>
<dbReference type="Pfam" id="PF13411">
    <property type="entry name" value="MerR_1"/>
    <property type="match status" value="1"/>
</dbReference>
<dbReference type="SUPFAM" id="SSF46955">
    <property type="entry name" value="Putative DNA-binding domain"/>
    <property type="match status" value="1"/>
</dbReference>
<reference evidence="3 4" key="1">
    <citation type="submission" date="2019-10" db="EMBL/GenBank/DDBJ databases">
        <title>The completed genome of Lactobacillus harbinensis M1.</title>
        <authorList>
            <person name="Zheng Y."/>
        </authorList>
    </citation>
    <scope>NUCLEOTIDE SEQUENCE [LARGE SCALE GENOMIC DNA]</scope>
    <source>
        <strain evidence="3 4">M1</strain>
    </source>
</reference>
<dbReference type="Proteomes" id="UP000326779">
    <property type="component" value="Chromosome"/>
</dbReference>
<evidence type="ECO:0000259" key="2">
    <source>
        <dbReference type="PROSITE" id="PS50937"/>
    </source>
</evidence>
<sequence length="151" mass="16927">MTYSIKEAAALTGLSVYTLRFYDQQGLLPFVGRNQAGYRVFTDSDLNMLHTICCLKNTNMAIKEIRQYVAYCMAGPTTIPARQELLAKQRTAVLAEQRRLTANLKEIDYKLDIYQAPDAVAIITQERQYVQAEKAAAGLPDPYAAAELRDS</sequence>
<dbReference type="AlphaFoldDB" id="A0A5P8M0G7"/>
<dbReference type="RefSeq" id="WP_152260003.1">
    <property type="nucleotide sequence ID" value="NZ_CP045143.1"/>
</dbReference>
<dbReference type="PANTHER" id="PTHR30204">
    <property type="entry name" value="REDOX-CYCLING DRUG-SENSING TRANSCRIPTIONAL ACTIVATOR SOXR"/>
    <property type="match status" value="1"/>
</dbReference>
<protein>
    <submittedName>
        <fullName evidence="3">MerR family transcriptional regulator</fullName>
    </submittedName>
</protein>
<evidence type="ECO:0000313" key="3">
    <source>
        <dbReference type="EMBL" id="QFR22012.1"/>
    </source>
</evidence>
<dbReference type="PANTHER" id="PTHR30204:SF82">
    <property type="entry name" value="TRANSCRIPTIONAL REGULATOR, MERR FAMILY"/>
    <property type="match status" value="1"/>
</dbReference>
<dbReference type="KEGG" id="lhb:D1010_00350"/>
<dbReference type="CDD" id="cd01109">
    <property type="entry name" value="HTH_YyaN"/>
    <property type="match status" value="1"/>
</dbReference>
<keyword evidence="1" id="KW-0238">DNA-binding</keyword>
<dbReference type="GO" id="GO:0003700">
    <property type="term" value="F:DNA-binding transcription factor activity"/>
    <property type="evidence" value="ECO:0007669"/>
    <property type="project" value="InterPro"/>
</dbReference>
<dbReference type="GO" id="GO:0003677">
    <property type="term" value="F:DNA binding"/>
    <property type="evidence" value="ECO:0007669"/>
    <property type="project" value="UniProtKB-KW"/>
</dbReference>
<dbReference type="EMBL" id="CP045143">
    <property type="protein sequence ID" value="QFR22012.1"/>
    <property type="molecule type" value="Genomic_DNA"/>
</dbReference>
<dbReference type="PROSITE" id="PS50937">
    <property type="entry name" value="HTH_MERR_2"/>
    <property type="match status" value="1"/>
</dbReference>
<dbReference type="SMART" id="SM00422">
    <property type="entry name" value="HTH_MERR"/>
    <property type="match status" value="1"/>
</dbReference>
<dbReference type="InterPro" id="IPR009061">
    <property type="entry name" value="DNA-bd_dom_put_sf"/>
</dbReference>
<evidence type="ECO:0000313" key="4">
    <source>
        <dbReference type="Proteomes" id="UP000326779"/>
    </source>
</evidence>
<dbReference type="InterPro" id="IPR000551">
    <property type="entry name" value="MerR-type_HTH_dom"/>
</dbReference>
<organism evidence="3 4">
    <name type="scientific">Schleiferilactobacillus harbinensis</name>
    <dbReference type="NCBI Taxonomy" id="304207"/>
    <lineage>
        <taxon>Bacteria</taxon>
        <taxon>Bacillati</taxon>
        <taxon>Bacillota</taxon>
        <taxon>Bacilli</taxon>
        <taxon>Lactobacillales</taxon>
        <taxon>Lactobacillaceae</taxon>
        <taxon>Schleiferilactobacillus</taxon>
    </lineage>
</organism>
<name>A0A5P8M0G7_9LACO</name>
<accession>A0A5P8M0G7</accession>
<evidence type="ECO:0000256" key="1">
    <source>
        <dbReference type="ARBA" id="ARBA00023125"/>
    </source>
</evidence>